<gene>
    <name evidence="2" type="ORF">LFUMFP_370016</name>
</gene>
<dbReference type="AlphaFoldDB" id="A0A2N9DX85"/>
<protein>
    <submittedName>
        <fullName evidence="2">Membrane protein</fullName>
    </submittedName>
</protein>
<sequence>MTHKNSSAYRISILAILTALLLVQSFVPMVGYINIIPGLPAVTTVHLTVILGAVILGTRGGSTLGLIWGILSLIQAYTAPGDPLSLLIFQNPIIAILPRVLVGTVAGFTFEHLQHSRITKPGAMALAGVLGALVNTTLVILLTWVFYSHQASGMYHTDPSRLIIVMLAAVAVNAVMEAILAAIVTPLIGTPLMRFRRQ</sequence>
<dbReference type="Proteomes" id="UP000238739">
    <property type="component" value="Unassembled WGS sequence"/>
</dbReference>
<feature type="transmembrane region" description="Helical" evidence="1">
    <location>
        <begin position="92"/>
        <end position="110"/>
    </location>
</feature>
<proteinExistence type="predicted"/>
<evidence type="ECO:0000256" key="1">
    <source>
        <dbReference type="SAM" id="Phobius"/>
    </source>
</evidence>
<keyword evidence="1" id="KW-0812">Transmembrane</keyword>
<reference evidence="2" key="1">
    <citation type="submission" date="2018-01" db="EMBL/GenBank/DDBJ databases">
        <authorList>
            <person name="Chaillou S."/>
        </authorList>
    </citation>
    <scope>NUCLEOTIDE SEQUENCE [LARGE SCALE GENOMIC DNA]</scope>
    <source>
        <strain evidence="2">MFPC41A2801</strain>
    </source>
</reference>
<dbReference type="RefSeq" id="WP_106483479.1">
    <property type="nucleotide sequence ID" value="NZ_LT984417.1"/>
</dbReference>
<keyword evidence="1" id="KW-0472">Membrane</keyword>
<dbReference type="Gene3D" id="1.10.1760.20">
    <property type="match status" value="1"/>
</dbReference>
<accession>A0A2N9DX85</accession>
<keyword evidence="1" id="KW-1133">Transmembrane helix</keyword>
<name>A0A2N9DX85_9LACO</name>
<evidence type="ECO:0000313" key="2">
    <source>
        <dbReference type="EMBL" id="SPC39299.1"/>
    </source>
</evidence>
<feature type="transmembrane region" description="Helical" evidence="1">
    <location>
        <begin position="63"/>
        <end position="80"/>
    </location>
</feature>
<feature type="transmembrane region" description="Helical" evidence="1">
    <location>
        <begin position="162"/>
        <end position="188"/>
    </location>
</feature>
<dbReference type="EMBL" id="OGVC01000031">
    <property type="protein sequence ID" value="SPC39299.1"/>
    <property type="molecule type" value="Genomic_DNA"/>
</dbReference>
<comment type="caution">
    <text evidence="2">The sequence shown here is derived from an EMBL/GenBank/DDBJ whole genome shotgun (WGS) entry which is preliminary data.</text>
</comment>
<dbReference type="Pfam" id="PF12822">
    <property type="entry name" value="ECF_trnsprt"/>
    <property type="match status" value="1"/>
</dbReference>
<feature type="transmembrane region" description="Helical" evidence="1">
    <location>
        <begin position="122"/>
        <end position="147"/>
    </location>
</feature>
<evidence type="ECO:0000313" key="3">
    <source>
        <dbReference type="Proteomes" id="UP000238739"/>
    </source>
</evidence>
<feature type="transmembrane region" description="Helical" evidence="1">
    <location>
        <begin position="35"/>
        <end position="56"/>
    </location>
</feature>
<organism evidence="2 3">
    <name type="scientific">Latilactobacillus fuchuensis</name>
    <dbReference type="NCBI Taxonomy" id="164393"/>
    <lineage>
        <taxon>Bacteria</taxon>
        <taxon>Bacillati</taxon>
        <taxon>Bacillota</taxon>
        <taxon>Bacilli</taxon>
        <taxon>Lactobacillales</taxon>
        <taxon>Lactobacillaceae</taxon>
        <taxon>Latilactobacillus</taxon>
    </lineage>
</organism>
<keyword evidence="3" id="KW-1185">Reference proteome</keyword>
<dbReference type="GO" id="GO:0022857">
    <property type="term" value="F:transmembrane transporter activity"/>
    <property type="evidence" value="ECO:0007669"/>
    <property type="project" value="InterPro"/>
</dbReference>
<dbReference type="InterPro" id="IPR024529">
    <property type="entry name" value="ECF_trnsprt_substrate-spec"/>
</dbReference>